<name>A0ACC0DCG0_9PEZI</name>
<gene>
    <name evidence="1" type="ORF">F4821DRAFT_229594</name>
</gene>
<evidence type="ECO:0000313" key="1">
    <source>
        <dbReference type="EMBL" id="KAI6090085.1"/>
    </source>
</evidence>
<sequence>MDYDGHIVITDLMITFHHFAFENTFYHKGWHRIEKELCLHQFQQTAWLHVAQAKEEDLTTDDLVVTDIKVIKVGEPNPNTDSDSSWETRAAGVWVRRSKYTGHSRQAITAIDVLFGVDAVEPRPQWSLLQTPLQLSIRPELPVAKLSVRRGMARPNPPAVLRVNGDGKFKVLQISDTHMITGVGVARDAMGPDGQPLPKSEADPLTVQFLGEILDVEKPDLVLLTGDHVHHDILDTQSALFKVVAPLVERSIPHAAVFGNHDDEGIYALSREAQMSLLQDLPYSLSEPGPKQVDGVGNYYLQVFAQAPSKVPLLTFYLLDSHGAVPSEVKTRDYDCIKQSQIDWFTSTSEELRKARKNDNENDSLHLSLAFMHIPCPEYGDSNLILKGGHRGEPTEGPSYNSHFYDALVKEGIVAVGCGHDHVNDFCALRPQSDGSIVGPWLCHAGGSGFGGYGAYEGKRYYRRARVWEFDTMSGDLKTWKRVEYAKEKVDELVLVKGGTVVDA</sequence>
<organism evidence="1 2">
    <name type="scientific">Hypoxylon rubiginosum</name>
    <dbReference type="NCBI Taxonomy" id="110542"/>
    <lineage>
        <taxon>Eukaryota</taxon>
        <taxon>Fungi</taxon>
        <taxon>Dikarya</taxon>
        <taxon>Ascomycota</taxon>
        <taxon>Pezizomycotina</taxon>
        <taxon>Sordariomycetes</taxon>
        <taxon>Xylariomycetidae</taxon>
        <taxon>Xylariales</taxon>
        <taxon>Hypoxylaceae</taxon>
        <taxon>Hypoxylon</taxon>
    </lineage>
</organism>
<protein>
    <submittedName>
        <fullName evidence="1">Metallo-dependent phosphatase-like protein</fullName>
    </submittedName>
</protein>
<dbReference type="Proteomes" id="UP001497680">
    <property type="component" value="Unassembled WGS sequence"/>
</dbReference>
<dbReference type="EMBL" id="MU394292">
    <property type="protein sequence ID" value="KAI6090085.1"/>
    <property type="molecule type" value="Genomic_DNA"/>
</dbReference>
<reference evidence="1 2" key="1">
    <citation type="journal article" date="2022" name="New Phytol.">
        <title>Ecological generalism drives hyperdiversity of secondary metabolite gene clusters in xylarialean endophytes.</title>
        <authorList>
            <person name="Franco M.E.E."/>
            <person name="Wisecaver J.H."/>
            <person name="Arnold A.E."/>
            <person name="Ju Y.M."/>
            <person name="Slot J.C."/>
            <person name="Ahrendt S."/>
            <person name="Moore L.P."/>
            <person name="Eastman K.E."/>
            <person name="Scott K."/>
            <person name="Konkel Z."/>
            <person name="Mondo S.J."/>
            <person name="Kuo A."/>
            <person name="Hayes R.D."/>
            <person name="Haridas S."/>
            <person name="Andreopoulos B."/>
            <person name="Riley R."/>
            <person name="LaButti K."/>
            <person name="Pangilinan J."/>
            <person name="Lipzen A."/>
            <person name="Amirebrahimi M."/>
            <person name="Yan J."/>
            <person name="Adam C."/>
            <person name="Keymanesh K."/>
            <person name="Ng V."/>
            <person name="Louie K."/>
            <person name="Northen T."/>
            <person name="Drula E."/>
            <person name="Henrissat B."/>
            <person name="Hsieh H.M."/>
            <person name="Youens-Clark K."/>
            <person name="Lutzoni F."/>
            <person name="Miadlikowska J."/>
            <person name="Eastwood D.C."/>
            <person name="Hamelin R.C."/>
            <person name="Grigoriev I.V."/>
            <person name="U'Ren J.M."/>
        </authorList>
    </citation>
    <scope>NUCLEOTIDE SEQUENCE [LARGE SCALE GENOMIC DNA]</scope>
    <source>
        <strain evidence="1 2">ER1909</strain>
    </source>
</reference>
<proteinExistence type="predicted"/>
<comment type="caution">
    <text evidence="1">The sequence shown here is derived from an EMBL/GenBank/DDBJ whole genome shotgun (WGS) entry which is preliminary data.</text>
</comment>
<accession>A0ACC0DCG0</accession>
<keyword evidence="2" id="KW-1185">Reference proteome</keyword>
<evidence type="ECO:0000313" key="2">
    <source>
        <dbReference type="Proteomes" id="UP001497680"/>
    </source>
</evidence>